<organism evidence="8 9">
    <name type="scientific">Methanothermobacter tenebrarum</name>
    <dbReference type="NCBI Taxonomy" id="680118"/>
    <lineage>
        <taxon>Archaea</taxon>
        <taxon>Methanobacteriati</taxon>
        <taxon>Methanobacteriota</taxon>
        <taxon>Methanomada group</taxon>
        <taxon>Methanobacteria</taxon>
        <taxon>Methanobacteriales</taxon>
        <taxon>Methanobacteriaceae</taxon>
        <taxon>Methanothermobacter</taxon>
    </lineage>
</organism>
<dbReference type="NCBIfam" id="TIGR00451">
    <property type="entry name" value="unchar_dom_2"/>
    <property type="match status" value="1"/>
</dbReference>
<dbReference type="InterPro" id="IPR012960">
    <property type="entry name" value="Dyskerin-like"/>
</dbReference>
<dbReference type="PANTHER" id="PTHR23127:SF0">
    <property type="entry name" value="H_ACA RIBONUCLEOPROTEIN COMPLEX SUBUNIT DKC1"/>
    <property type="match status" value="1"/>
</dbReference>
<dbReference type="Pfam" id="PF16198">
    <property type="entry name" value="TruB_C_2"/>
    <property type="match status" value="1"/>
</dbReference>
<dbReference type="Pfam" id="PF01472">
    <property type="entry name" value="PUA"/>
    <property type="match status" value="1"/>
</dbReference>
<dbReference type="SUPFAM" id="SSF55120">
    <property type="entry name" value="Pseudouridine synthase"/>
    <property type="match status" value="1"/>
</dbReference>
<dbReference type="SMART" id="SM01136">
    <property type="entry name" value="DKCLD"/>
    <property type="match status" value="1"/>
</dbReference>
<evidence type="ECO:0000256" key="1">
    <source>
        <dbReference type="ARBA" id="ARBA00022694"/>
    </source>
</evidence>
<feature type="active site" description="Nucleophile" evidence="5">
    <location>
        <position position="67"/>
    </location>
</feature>
<evidence type="ECO:0000256" key="5">
    <source>
        <dbReference type="HAMAP-Rule" id="MF_01081"/>
    </source>
</evidence>
<dbReference type="EC" id="5.4.99.25" evidence="5"/>
<keyword evidence="9" id="KW-1185">Reference proteome</keyword>
<dbReference type="PROSITE" id="PS50890">
    <property type="entry name" value="PUA"/>
    <property type="match status" value="1"/>
</dbReference>
<dbReference type="Pfam" id="PF01509">
    <property type="entry name" value="TruB_N"/>
    <property type="match status" value="1"/>
</dbReference>
<dbReference type="FunFam" id="3.30.2350.10:FF:000001">
    <property type="entry name" value="H/ACA ribonucleoprotein complex subunit CBF5"/>
    <property type="match status" value="1"/>
</dbReference>
<dbReference type="Gene3D" id="3.30.2350.10">
    <property type="entry name" value="Pseudouridine synthase"/>
    <property type="match status" value="1"/>
</dbReference>
<name>A0A328PJ22_9EURY</name>
<evidence type="ECO:0000256" key="4">
    <source>
        <dbReference type="ARBA" id="ARBA00060775"/>
    </source>
</evidence>
<dbReference type="InterPro" id="IPR032819">
    <property type="entry name" value="TruB_C"/>
</dbReference>
<dbReference type="Proteomes" id="UP000249782">
    <property type="component" value="Unassembled WGS sequence"/>
</dbReference>
<proteinExistence type="inferred from homology"/>
<evidence type="ECO:0000259" key="7">
    <source>
        <dbReference type="SMART" id="SM01136"/>
    </source>
</evidence>
<dbReference type="OrthoDB" id="35866at2157"/>
<dbReference type="HAMAP" id="MF_01081">
    <property type="entry name" value="TruB_arch"/>
    <property type="match status" value="1"/>
</dbReference>
<protein>
    <recommendedName>
        <fullName evidence="5">Probable tRNA pseudouridine synthase B</fullName>
        <ecNumber evidence="5">5.4.99.25</ecNumber>
    </recommendedName>
    <alternativeName>
        <fullName evidence="5">tRNA pseudouridine(55) synthase</fullName>
        <shortName evidence="5">Psi55 synthase</shortName>
    </alternativeName>
    <alternativeName>
        <fullName evidence="5">tRNA pseudouridylate synthase</fullName>
    </alternativeName>
    <alternativeName>
        <fullName evidence="5">tRNA-uridine isomerase</fullName>
    </alternativeName>
</protein>
<comment type="catalytic activity">
    <reaction evidence="5">
        <text>uridine(55) in tRNA = pseudouridine(55) in tRNA</text>
        <dbReference type="Rhea" id="RHEA:42532"/>
        <dbReference type="Rhea" id="RHEA-COMP:10101"/>
        <dbReference type="Rhea" id="RHEA-COMP:10102"/>
        <dbReference type="ChEBI" id="CHEBI:65314"/>
        <dbReference type="ChEBI" id="CHEBI:65315"/>
        <dbReference type="EC" id="5.4.99.25"/>
    </reaction>
</comment>
<accession>A0A328PJ22</accession>
<evidence type="ECO:0000313" key="9">
    <source>
        <dbReference type="Proteomes" id="UP000249782"/>
    </source>
</evidence>
<dbReference type="InterPro" id="IPR026326">
    <property type="entry name" value="TruB_arch"/>
</dbReference>
<dbReference type="GO" id="GO:0031118">
    <property type="term" value="P:rRNA pseudouridine synthesis"/>
    <property type="evidence" value="ECO:0007669"/>
    <property type="project" value="TreeGrafter"/>
</dbReference>
<dbReference type="SUPFAM" id="SSF88697">
    <property type="entry name" value="PUA domain-like"/>
    <property type="match status" value="1"/>
</dbReference>
<dbReference type="RefSeq" id="WP_112093195.1">
    <property type="nucleotide sequence ID" value="NZ_QLOE01000001.1"/>
</dbReference>
<evidence type="ECO:0000313" key="8">
    <source>
        <dbReference type="EMBL" id="RAO79885.1"/>
    </source>
</evidence>
<dbReference type="EMBL" id="QLOE01000001">
    <property type="protein sequence ID" value="RAO79885.1"/>
    <property type="molecule type" value="Genomic_DNA"/>
</dbReference>
<evidence type="ECO:0000259" key="6">
    <source>
        <dbReference type="SMART" id="SM00359"/>
    </source>
</evidence>
<comment type="function">
    <text evidence="3 5">Could be responsible for synthesis of pseudouridine from uracil-55 in the psi GC loop of transfer RNAs.</text>
</comment>
<dbReference type="SMART" id="SM00359">
    <property type="entry name" value="PUA"/>
    <property type="match status" value="1"/>
</dbReference>
<evidence type="ECO:0000256" key="2">
    <source>
        <dbReference type="ARBA" id="ARBA00023235"/>
    </source>
</evidence>
<dbReference type="GO" id="GO:0003723">
    <property type="term" value="F:RNA binding"/>
    <property type="evidence" value="ECO:0007669"/>
    <property type="project" value="InterPro"/>
</dbReference>
<dbReference type="InterPro" id="IPR004802">
    <property type="entry name" value="tRNA_PsdUridine_synth_B_fam"/>
</dbReference>
<comment type="caution">
    <text evidence="8">The sequence shown here is derived from an EMBL/GenBank/DDBJ whole genome shotgun (WGS) entry which is preliminary data.</text>
</comment>
<dbReference type="Gene3D" id="2.30.130.10">
    <property type="entry name" value="PUA domain"/>
    <property type="match status" value="1"/>
</dbReference>
<reference evidence="8 9" key="1">
    <citation type="submission" date="2018-06" db="EMBL/GenBank/DDBJ databases">
        <title>Draft genome sequence of hyperthermophilic methanogen Methanothermobacter tenebrarum sp. MCM-B 1447.</title>
        <authorList>
            <person name="Pore S.D."/>
            <person name="Dagar S."/>
            <person name="Dhakephalkar P.K."/>
        </authorList>
    </citation>
    <scope>NUCLEOTIDE SEQUENCE [LARGE SCALE GENOMIC DNA]</scope>
    <source>
        <strain evidence="8 9">MCM B 1447</strain>
    </source>
</reference>
<dbReference type="AlphaFoldDB" id="A0A328PJ22"/>
<evidence type="ECO:0000256" key="3">
    <source>
        <dbReference type="ARBA" id="ARBA00060072"/>
    </source>
</evidence>
<dbReference type="PANTHER" id="PTHR23127">
    <property type="entry name" value="CENTROMERE/MICROTUBULE BINDING PROTEIN CBF5"/>
    <property type="match status" value="1"/>
</dbReference>
<dbReference type="InterPro" id="IPR015947">
    <property type="entry name" value="PUA-like_sf"/>
</dbReference>
<dbReference type="GO" id="GO:0031119">
    <property type="term" value="P:tRNA pseudouridine synthesis"/>
    <property type="evidence" value="ECO:0007669"/>
    <property type="project" value="UniProtKB-UniRule"/>
</dbReference>
<dbReference type="InterPro" id="IPR004521">
    <property type="entry name" value="Uncharacterised_CHP00451"/>
</dbReference>
<dbReference type="NCBIfam" id="NF003280">
    <property type="entry name" value="PRK04270.1"/>
    <property type="match status" value="1"/>
</dbReference>
<dbReference type="CDD" id="cd02572">
    <property type="entry name" value="PseudoU_synth_hDyskerin"/>
    <property type="match status" value="1"/>
</dbReference>
<dbReference type="Pfam" id="PF08068">
    <property type="entry name" value="DKCLD"/>
    <property type="match status" value="1"/>
</dbReference>
<feature type="domain" description="PUA" evidence="6">
    <location>
        <begin position="236"/>
        <end position="310"/>
    </location>
</feature>
<dbReference type="NCBIfam" id="TIGR00425">
    <property type="entry name" value="CBF5"/>
    <property type="match status" value="1"/>
</dbReference>
<gene>
    <name evidence="5" type="primary">truB</name>
    <name evidence="8" type="ORF">DPC56_00985</name>
</gene>
<feature type="domain" description="Dyskerin-like" evidence="7">
    <location>
        <begin position="1"/>
        <end position="48"/>
    </location>
</feature>
<dbReference type="CDD" id="cd21148">
    <property type="entry name" value="PUA_Cbf5"/>
    <property type="match status" value="1"/>
</dbReference>
<dbReference type="GO" id="GO:1990481">
    <property type="term" value="P:mRNA pseudouridine synthesis"/>
    <property type="evidence" value="ECO:0007669"/>
    <property type="project" value="TreeGrafter"/>
</dbReference>
<dbReference type="GO" id="GO:0031120">
    <property type="term" value="P:snRNA pseudouridine synthesis"/>
    <property type="evidence" value="ECO:0007669"/>
    <property type="project" value="TreeGrafter"/>
</dbReference>
<dbReference type="InterPro" id="IPR036974">
    <property type="entry name" value="PUA_sf"/>
</dbReference>
<dbReference type="GO" id="GO:0160148">
    <property type="term" value="F:tRNA pseudouridine(55) synthase activity"/>
    <property type="evidence" value="ECO:0007669"/>
    <property type="project" value="UniProtKB-EC"/>
</dbReference>
<dbReference type="GO" id="GO:0000495">
    <property type="term" value="P:box H/ACA sno(s)RNA 3'-end processing"/>
    <property type="evidence" value="ECO:0007669"/>
    <property type="project" value="TreeGrafter"/>
</dbReference>
<dbReference type="InterPro" id="IPR020103">
    <property type="entry name" value="PsdUridine_synth_cat_dom_sf"/>
</dbReference>
<comment type="similarity">
    <text evidence="4 5">Belongs to the pseudouridine synthase TruB family. Type 2 subfamily.</text>
</comment>
<keyword evidence="1 5" id="KW-0819">tRNA processing</keyword>
<dbReference type="InterPro" id="IPR002501">
    <property type="entry name" value="PsdUridine_synth_N"/>
</dbReference>
<dbReference type="InterPro" id="IPR002478">
    <property type="entry name" value="PUA"/>
</dbReference>
<keyword evidence="2 5" id="KW-0413">Isomerase</keyword>
<sequence>MAKFLIKSKAETDPAYGCPPDKRPIQEHIKKGVINLDKPPGPTSHQVDSWIRRLLNVKKVGHGGTLDPKVTGILPIGIEKATRVLQLLLEADKEYVCIMRLHKPVKMAELERVFEEFQGKIFQTPPMKAAVKRQLRVRRIYYANILEVDGKDVLFRIGCEAGTYIRKYCHDIGEALGTGAHMLELRRTKVGPFTEDKTLITLHDLTDAYHFWIEDGEEKFLRKCIQPMEFAVRHLPRIVIRDSAVDAICHGANLAVSGIIGLDDNIERGDTVVLMTLKDELVAAGESLCSSLQILDAEKGIVVDTQKVFMERGTYPRVWGKT</sequence>